<name>A0A8X6FPC3_TRICU</name>
<dbReference type="EMBL" id="BMAO01002901">
    <property type="protein sequence ID" value="GFQ84179.1"/>
    <property type="molecule type" value="Genomic_DNA"/>
</dbReference>
<dbReference type="AlphaFoldDB" id="A0A8X6FPC3"/>
<accession>A0A8X6FPC3</accession>
<proteinExistence type="predicted"/>
<dbReference type="Proteomes" id="UP000887116">
    <property type="component" value="Unassembled WGS sequence"/>
</dbReference>
<reference evidence="1" key="1">
    <citation type="submission" date="2020-07" db="EMBL/GenBank/DDBJ databases">
        <title>Multicomponent nature underlies the extraordinary mechanical properties of spider dragline silk.</title>
        <authorList>
            <person name="Kono N."/>
            <person name="Nakamura H."/>
            <person name="Mori M."/>
            <person name="Yoshida Y."/>
            <person name="Ohtoshi R."/>
            <person name="Malay A.D."/>
            <person name="Moran D.A.P."/>
            <person name="Tomita M."/>
            <person name="Numata K."/>
            <person name="Arakawa K."/>
        </authorList>
    </citation>
    <scope>NUCLEOTIDE SEQUENCE</scope>
</reference>
<comment type="caution">
    <text evidence="1">The sequence shown here is derived from an EMBL/GenBank/DDBJ whole genome shotgun (WGS) entry which is preliminary data.</text>
</comment>
<sequence length="94" mass="10605">MGQISETLPTLEPKLNVNSECFKPKQTIPSFDTEREEFVGHAKGHSSVMLSTAIVYCQNNRGELFPLRTLLDCGSMCYLITKDVCVVVPPWLWD</sequence>
<organism evidence="1 2">
    <name type="scientific">Trichonephila clavata</name>
    <name type="common">Joro spider</name>
    <name type="synonym">Nephila clavata</name>
    <dbReference type="NCBI Taxonomy" id="2740835"/>
    <lineage>
        <taxon>Eukaryota</taxon>
        <taxon>Metazoa</taxon>
        <taxon>Ecdysozoa</taxon>
        <taxon>Arthropoda</taxon>
        <taxon>Chelicerata</taxon>
        <taxon>Arachnida</taxon>
        <taxon>Araneae</taxon>
        <taxon>Araneomorphae</taxon>
        <taxon>Entelegynae</taxon>
        <taxon>Araneoidea</taxon>
        <taxon>Nephilidae</taxon>
        <taxon>Trichonephila</taxon>
    </lineage>
</organism>
<evidence type="ECO:0000313" key="2">
    <source>
        <dbReference type="Proteomes" id="UP000887116"/>
    </source>
</evidence>
<gene>
    <name evidence="1" type="ORF">TNCT_718881</name>
</gene>
<protein>
    <submittedName>
        <fullName evidence="1">Uncharacterized protein</fullName>
    </submittedName>
</protein>
<keyword evidence="2" id="KW-1185">Reference proteome</keyword>
<evidence type="ECO:0000313" key="1">
    <source>
        <dbReference type="EMBL" id="GFQ84179.1"/>
    </source>
</evidence>